<dbReference type="Proteomes" id="UP000030752">
    <property type="component" value="Unassembled WGS sequence"/>
</dbReference>
<feature type="compositionally biased region" description="Basic and acidic residues" evidence="1">
    <location>
        <begin position="54"/>
        <end position="73"/>
    </location>
</feature>
<dbReference type="AlphaFoldDB" id="W2RU06"/>
<keyword evidence="3" id="KW-1185">Reference proteome</keyword>
<protein>
    <submittedName>
        <fullName evidence="2">Uncharacterized protein</fullName>
    </submittedName>
</protein>
<evidence type="ECO:0000313" key="3">
    <source>
        <dbReference type="Proteomes" id="UP000030752"/>
    </source>
</evidence>
<dbReference type="RefSeq" id="XP_008716824.1">
    <property type="nucleotide sequence ID" value="XM_008718602.1"/>
</dbReference>
<dbReference type="EMBL" id="KB822720">
    <property type="protein sequence ID" value="ETN39981.1"/>
    <property type="molecule type" value="Genomic_DNA"/>
</dbReference>
<reference evidence="2 3" key="1">
    <citation type="submission" date="2013-03" db="EMBL/GenBank/DDBJ databases">
        <title>The Genome Sequence of Phialophora europaea CBS 101466.</title>
        <authorList>
            <consortium name="The Broad Institute Genomics Platform"/>
            <person name="Cuomo C."/>
            <person name="de Hoog S."/>
            <person name="Gorbushina A."/>
            <person name="Walker B."/>
            <person name="Young S.K."/>
            <person name="Zeng Q."/>
            <person name="Gargeya S."/>
            <person name="Fitzgerald M."/>
            <person name="Haas B."/>
            <person name="Abouelleil A."/>
            <person name="Allen A.W."/>
            <person name="Alvarado L."/>
            <person name="Arachchi H.M."/>
            <person name="Berlin A.M."/>
            <person name="Chapman S.B."/>
            <person name="Gainer-Dewar J."/>
            <person name="Goldberg J."/>
            <person name="Griggs A."/>
            <person name="Gujja S."/>
            <person name="Hansen M."/>
            <person name="Howarth C."/>
            <person name="Imamovic A."/>
            <person name="Ireland A."/>
            <person name="Larimer J."/>
            <person name="McCowan C."/>
            <person name="Murphy C."/>
            <person name="Pearson M."/>
            <person name="Poon T.W."/>
            <person name="Priest M."/>
            <person name="Roberts A."/>
            <person name="Saif S."/>
            <person name="Shea T."/>
            <person name="Sisk P."/>
            <person name="Sykes S."/>
            <person name="Wortman J."/>
            <person name="Nusbaum C."/>
            <person name="Birren B."/>
        </authorList>
    </citation>
    <scope>NUCLEOTIDE SEQUENCE [LARGE SCALE GENOMIC DNA]</scope>
    <source>
        <strain evidence="2 3">CBS 101466</strain>
    </source>
</reference>
<dbReference type="InParanoid" id="W2RU06"/>
<proteinExistence type="predicted"/>
<feature type="compositionally biased region" description="Polar residues" evidence="1">
    <location>
        <begin position="32"/>
        <end position="52"/>
    </location>
</feature>
<dbReference type="GeneID" id="19971595"/>
<evidence type="ECO:0000313" key="2">
    <source>
        <dbReference type="EMBL" id="ETN39981.1"/>
    </source>
</evidence>
<feature type="compositionally biased region" description="Polar residues" evidence="1">
    <location>
        <begin position="11"/>
        <end position="22"/>
    </location>
</feature>
<dbReference type="VEuPathDB" id="FungiDB:HMPREF1541_04256"/>
<name>W2RU06_CYPE1</name>
<accession>W2RU06</accession>
<gene>
    <name evidence="2" type="ORF">HMPREF1541_04256</name>
</gene>
<feature type="region of interest" description="Disordered" evidence="1">
    <location>
        <begin position="1"/>
        <end position="80"/>
    </location>
</feature>
<sequence>MSNDPLEVSPANRSVSETTSEVDGQAEPSGRKSPTQAEPSFYSESLGKTKSSNQKKEFKGFDRRKKEEKERVHVFGPGSR</sequence>
<evidence type="ECO:0000256" key="1">
    <source>
        <dbReference type="SAM" id="MobiDB-lite"/>
    </source>
</evidence>
<dbReference type="HOGENOM" id="CLU_2589693_0_0_1"/>
<organism evidence="2 3">
    <name type="scientific">Cyphellophora europaea (strain CBS 101466)</name>
    <name type="common">Phialophora europaea</name>
    <dbReference type="NCBI Taxonomy" id="1220924"/>
    <lineage>
        <taxon>Eukaryota</taxon>
        <taxon>Fungi</taxon>
        <taxon>Dikarya</taxon>
        <taxon>Ascomycota</taxon>
        <taxon>Pezizomycotina</taxon>
        <taxon>Eurotiomycetes</taxon>
        <taxon>Chaetothyriomycetidae</taxon>
        <taxon>Chaetothyriales</taxon>
        <taxon>Cyphellophoraceae</taxon>
        <taxon>Cyphellophora</taxon>
    </lineage>
</organism>